<reference evidence="1" key="1">
    <citation type="submission" date="2016-04" db="EMBL/GenBank/DDBJ databases">
        <authorList>
            <person name="Evans L.H."/>
            <person name="Alamgir A."/>
            <person name="Owens N."/>
            <person name="Weber N.D."/>
            <person name="Virtaneva K."/>
            <person name="Barbian K."/>
            <person name="Babar A."/>
            <person name="Rosenke K."/>
        </authorList>
    </citation>
    <scope>NUCLEOTIDE SEQUENCE</scope>
    <source>
        <strain evidence="1">86-1</strain>
    </source>
</reference>
<accession>A0A212IXU8</accession>
<proteinExistence type="predicted"/>
<dbReference type="EMBL" id="FLUM01000001">
    <property type="protein sequence ID" value="SBV92039.1"/>
    <property type="molecule type" value="Genomic_DNA"/>
</dbReference>
<dbReference type="AlphaFoldDB" id="A0A212IXU8"/>
<dbReference type="RefSeq" id="WP_296938397.1">
    <property type="nucleotide sequence ID" value="NZ_LT599032.1"/>
</dbReference>
<sequence length="64" mass="7592">MKNKWTDNEKSILLGYTQSSDEETVEDTLEYIRHMMYFEGNHPELKERSIGAIKNMYYKVTNGI</sequence>
<evidence type="ECO:0000313" key="1">
    <source>
        <dbReference type="EMBL" id="SBV92039.1"/>
    </source>
</evidence>
<organism evidence="1">
    <name type="scientific">uncultured Dysgonomonas sp</name>
    <dbReference type="NCBI Taxonomy" id="206096"/>
    <lineage>
        <taxon>Bacteria</taxon>
        <taxon>Pseudomonadati</taxon>
        <taxon>Bacteroidota</taxon>
        <taxon>Bacteroidia</taxon>
        <taxon>Bacteroidales</taxon>
        <taxon>Dysgonomonadaceae</taxon>
        <taxon>Dysgonomonas</taxon>
        <taxon>environmental samples</taxon>
    </lineage>
</organism>
<protein>
    <submittedName>
        <fullName evidence="1">Uncharacterized protein</fullName>
    </submittedName>
</protein>
<name>A0A212IXU8_9BACT</name>
<gene>
    <name evidence="1" type="ORF">KL86DYS1_10502</name>
</gene>